<protein>
    <submittedName>
        <fullName evidence="1">Uncharacterized protein</fullName>
    </submittedName>
</protein>
<gene>
    <name evidence="1" type="ORF">DPX16_17308</name>
</gene>
<dbReference type="Proteomes" id="UP000281406">
    <property type="component" value="Unassembled WGS sequence"/>
</dbReference>
<evidence type="ECO:0000313" key="1">
    <source>
        <dbReference type="EMBL" id="ROL43487.1"/>
    </source>
</evidence>
<organism evidence="1 2">
    <name type="scientific">Anabarilius grahami</name>
    <name type="common">Kanglang fish</name>
    <name type="synonym">Barilius grahami</name>
    <dbReference type="NCBI Taxonomy" id="495550"/>
    <lineage>
        <taxon>Eukaryota</taxon>
        <taxon>Metazoa</taxon>
        <taxon>Chordata</taxon>
        <taxon>Craniata</taxon>
        <taxon>Vertebrata</taxon>
        <taxon>Euteleostomi</taxon>
        <taxon>Actinopterygii</taxon>
        <taxon>Neopterygii</taxon>
        <taxon>Teleostei</taxon>
        <taxon>Ostariophysi</taxon>
        <taxon>Cypriniformes</taxon>
        <taxon>Xenocyprididae</taxon>
        <taxon>Xenocypridinae</taxon>
        <taxon>Xenocypridinae incertae sedis</taxon>
        <taxon>Anabarilius</taxon>
    </lineage>
</organism>
<dbReference type="AlphaFoldDB" id="A0A3N0YB92"/>
<reference evidence="1 2" key="1">
    <citation type="submission" date="2018-10" db="EMBL/GenBank/DDBJ databases">
        <title>Genome assembly for a Yunnan-Guizhou Plateau 3E fish, Anabarilius grahami (Regan), and its evolutionary and genetic applications.</title>
        <authorList>
            <person name="Jiang W."/>
        </authorList>
    </citation>
    <scope>NUCLEOTIDE SEQUENCE [LARGE SCALE GENOMIC DNA]</scope>
    <source>
        <strain evidence="1">AG-KIZ</strain>
        <tissue evidence="1">Muscle</tissue>
    </source>
</reference>
<proteinExistence type="predicted"/>
<name>A0A3N0YB92_ANAGA</name>
<keyword evidence="2" id="KW-1185">Reference proteome</keyword>
<dbReference type="EMBL" id="RJVU01048406">
    <property type="protein sequence ID" value="ROL43487.1"/>
    <property type="molecule type" value="Genomic_DNA"/>
</dbReference>
<accession>A0A3N0YB92</accession>
<evidence type="ECO:0000313" key="2">
    <source>
        <dbReference type="Proteomes" id="UP000281406"/>
    </source>
</evidence>
<sequence>MTNQASQTLPEFSSSPSDASQIQELLAVPQRRRTVPTSPHGLKCLPLRVWWSVRIKAVFYLFVEDYWSFPLACGSASAHGACSNANGEKSSASLVEVVKTAAQCALSCAQLDPVAPTNNRLCSLHKVASVSAGPPPYGPAAAVEVIRGHVQHSVSVCVINHRVKLQRIRFGGSEEPRAPLRLCVIVSNGAR</sequence>
<comment type="caution">
    <text evidence="1">The sequence shown here is derived from an EMBL/GenBank/DDBJ whole genome shotgun (WGS) entry which is preliminary data.</text>
</comment>